<gene>
    <name evidence="1" type="ORF">GCM10009104_23930</name>
</gene>
<dbReference type="EMBL" id="BAAAET010000003">
    <property type="protein sequence ID" value="GAA0695421.1"/>
    <property type="molecule type" value="Genomic_DNA"/>
</dbReference>
<evidence type="ECO:0008006" key="3">
    <source>
        <dbReference type="Google" id="ProtNLM"/>
    </source>
</evidence>
<dbReference type="InterPro" id="IPR036928">
    <property type="entry name" value="AS_sf"/>
</dbReference>
<name>A0ABN1I7Q4_9GAMM</name>
<sequence>MVNVPAGFDHQGRPMGIQLIGRNKEDLKVLQIAHAYEKASQLTQTNPNLKKA</sequence>
<protein>
    <recommendedName>
        <fullName evidence="3">Amidase domain-containing protein</fullName>
    </recommendedName>
</protein>
<evidence type="ECO:0000313" key="2">
    <source>
        <dbReference type="Proteomes" id="UP001499915"/>
    </source>
</evidence>
<accession>A0ABN1I7Q4</accession>
<keyword evidence="2" id="KW-1185">Reference proteome</keyword>
<reference evidence="1 2" key="1">
    <citation type="journal article" date="2019" name="Int. J. Syst. Evol. Microbiol.">
        <title>The Global Catalogue of Microorganisms (GCM) 10K type strain sequencing project: providing services to taxonomists for standard genome sequencing and annotation.</title>
        <authorList>
            <consortium name="The Broad Institute Genomics Platform"/>
            <consortium name="The Broad Institute Genome Sequencing Center for Infectious Disease"/>
            <person name="Wu L."/>
            <person name="Ma J."/>
        </authorList>
    </citation>
    <scope>NUCLEOTIDE SEQUENCE [LARGE SCALE GENOMIC DNA]</scope>
    <source>
        <strain evidence="1 2">JCM 15134</strain>
    </source>
</reference>
<evidence type="ECO:0000313" key="1">
    <source>
        <dbReference type="EMBL" id="GAA0695421.1"/>
    </source>
</evidence>
<proteinExistence type="predicted"/>
<dbReference type="Proteomes" id="UP001499915">
    <property type="component" value="Unassembled WGS sequence"/>
</dbReference>
<organism evidence="1 2">
    <name type="scientific">Marinobacterium maritimum</name>
    <dbReference type="NCBI Taxonomy" id="500162"/>
    <lineage>
        <taxon>Bacteria</taxon>
        <taxon>Pseudomonadati</taxon>
        <taxon>Pseudomonadota</taxon>
        <taxon>Gammaproteobacteria</taxon>
        <taxon>Oceanospirillales</taxon>
        <taxon>Oceanospirillaceae</taxon>
        <taxon>Marinobacterium</taxon>
    </lineage>
</organism>
<dbReference type="Gene3D" id="3.90.1300.10">
    <property type="entry name" value="Amidase signature (AS) domain"/>
    <property type="match status" value="1"/>
</dbReference>
<dbReference type="SUPFAM" id="SSF75304">
    <property type="entry name" value="Amidase signature (AS) enzymes"/>
    <property type="match status" value="1"/>
</dbReference>
<comment type="caution">
    <text evidence="1">The sequence shown here is derived from an EMBL/GenBank/DDBJ whole genome shotgun (WGS) entry which is preliminary data.</text>
</comment>
<dbReference type="RefSeq" id="WP_343806228.1">
    <property type="nucleotide sequence ID" value="NZ_BAAAET010000003.1"/>
</dbReference>